<comment type="subcellular location">
    <subcellularLocation>
        <location evidence="1">Membrane</location>
        <topology evidence="1">Multi-pass membrane protein</topology>
    </subcellularLocation>
</comment>
<keyword evidence="3 5" id="KW-1133">Transmembrane helix</keyword>
<accession>A0ABN7YCA6</accession>
<feature type="transmembrane region" description="Helical" evidence="5">
    <location>
        <begin position="31"/>
        <end position="49"/>
    </location>
</feature>
<keyword evidence="2 5" id="KW-0812">Transmembrane</keyword>
<dbReference type="InterPro" id="IPR051533">
    <property type="entry name" value="WaaL-like"/>
</dbReference>
<evidence type="ECO:0000259" key="6">
    <source>
        <dbReference type="Pfam" id="PF04932"/>
    </source>
</evidence>
<feature type="transmembrane region" description="Helical" evidence="5">
    <location>
        <begin position="94"/>
        <end position="113"/>
    </location>
</feature>
<feature type="domain" description="Protein glycosylation ligase" evidence="8">
    <location>
        <begin position="171"/>
        <end position="194"/>
    </location>
</feature>
<evidence type="ECO:0008006" key="11">
    <source>
        <dbReference type="Google" id="ProtNLM"/>
    </source>
</evidence>
<evidence type="ECO:0000256" key="1">
    <source>
        <dbReference type="ARBA" id="ARBA00004141"/>
    </source>
</evidence>
<evidence type="ECO:0000256" key="4">
    <source>
        <dbReference type="ARBA" id="ARBA00023136"/>
    </source>
</evidence>
<comment type="caution">
    <text evidence="9">The sequence shown here is derived from an EMBL/GenBank/DDBJ whole genome shotgun (WGS) entry which is preliminary data.</text>
</comment>
<dbReference type="RefSeq" id="WP_318036282.1">
    <property type="nucleotide sequence ID" value="NZ_CAJZAG010000003.1"/>
</dbReference>
<evidence type="ECO:0000256" key="2">
    <source>
        <dbReference type="ARBA" id="ARBA00022692"/>
    </source>
</evidence>
<evidence type="ECO:0000313" key="10">
    <source>
        <dbReference type="Proteomes" id="UP000706525"/>
    </source>
</evidence>
<dbReference type="Pfam" id="PF11846">
    <property type="entry name" value="Wzy_C_2"/>
    <property type="match status" value="1"/>
</dbReference>
<dbReference type="Pfam" id="PF15864">
    <property type="entry name" value="PglL_A"/>
    <property type="match status" value="1"/>
</dbReference>
<feature type="transmembrane region" description="Helical" evidence="5">
    <location>
        <begin position="224"/>
        <end position="242"/>
    </location>
</feature>
<proteinExistence type="predicted"/>
<feature type="domain" description="O-antigen ligase-related" evidence="6">
    <location>
        <begin position="208"/>
        <end position="368"/>
    </location>
</feature>
<feature type="transmembrane region" description="Helical" evidence="5">
    <location>
        <begin position="125"/>
        <end position="146"/>
    </location>
</feature>
<dbReference type="InterPro" id="IPR007016">
    <property type="entry name" value="O-antigen_ligase-rel_domated"/>
</dbReference>
<sequence>MLPAAALVVAFSFPLLVSRHTLPLATFYGEWAAGLLGVALIIVLTFAAASERASHNVAHKIRFLPWIAVAPLWLIATTLLQAASGMADVTGTRFMTQVMLALAAVMIAAAWWTGQGKSAVQRATIVDALAVAFLVAGLLGTLTQWIQVFHLERDMLGLVSEYFHPTNRRLWGNLNQPNHQATVQGLALVASVWLAARGGLRFPAWLIAVLLLETGIVLSGSRTGVVHVGIAAIYALIAAAMARHRPYSAGKANVMQRPAALVVAAIVMVALLIILQPLIRAAGQMFDWQLFDTIALIKGEGQLTGRSALWTHALAMFRAHPWIGIGYGEFGWAEFQQMAQVGARPEMALHAHNAVLDMLAKTGVVGTTGALLAIAAWLWRVVRNRLLRGDADDRAQTVMLLMWLAMFAVHSMLEYPLHYLYFLLPVCFMLGWLETAGVGDGRLAKPLALVVGVAGAVVLVTTWQDYRRVETREYAAEGVRDTLPRPAFWFDAYARAQAAEDAIITADNARALLPAHIASLHLLPMPATIARTAWLFALTGEQDRARLWMDRLRFYYQGDERAQFAALARACKEMNGGSEAEAEPREFCSWIRAKSRQWSGG</sequence>
<dbReference type="Proteomes" id="UP000706525">
    <property type="component" value="Unassembled WGS sequence"/>
</dbReference>
<protein>
    <recommendedName>
        <fullName evidence="11">Ligase</fullName>
    </recommendedName>
</protein>
<gene>
    <name evidence="9" type="ORF">LMG32289_01877</name>
</gene>
<evidence type="ECO:0000313" key="9">
    <source>
        <dbReference type="EMBL" id="CAG9169846.1"/>
    </source>
</evidence>
<keyword evidence="4 5" id="KW-0472">Membrane</keyword>
<feature type="transmembrane region" description="Helical" evidence="5">
    <location>
        <begin position="363"/>
        <end position="382"/>
    </location>
</feature>
<reference evidence="9 10" key="1">
    <citation type="submission" date="2021-08" db="EMBL/GenBank/DDBJ databases">
        <authorList>
            <person name="Peeters C."/>
        </authorList>
    </citation>
    <scope>NUCLEOTIDE SEQUENCE [LARGE SCALE GENOMIC DNA]</scope>
    <source>
        <strain evidence="9 10">LMG 32289</strain>
    </source>
</reference>
<feature type="transmembrane region" description="Helical" evidence="5">
    <location>
        <begin position="61"/>
        <end position="82"/>
    </location>
</feature>
<dbReference type="InterPro" id="IPR031726">
    <property type="entry name" value="PglL_A"/>
</dbReference>
<feature type="transmembrane region" description="Helical" evidence="5">
    <location>
        <begin position="394"/>
        <end position="413"/>
    </location>
</feature>
<feature type="domain" description="Virulence factor membrane-bound polymerase C-terminal" evidence="7">
    <location>
        <begin position="399"/>
        <end position="563"/>
    </location>
</feature>
<dbReference type="PANTHER" id="PTHR37422:SF13">
    <property type="entry name" value="LIPOPOLYSACCHARIDE BIOSYNTHESIS PROTEIN PA4999-RELATED"/>
    <property type="match status" value="1"/>
</dbReference>
<evidence type="ECO:0000259" key="7">
    <source>
        <dbReference type="Pfam" id="PF11846"/>
    </source>
</evidence>
<dbReference type="EMBL" id="CAJZAG010000003">
    <property type="protein sequence ID" value="CAG9169846.1"/>
    <property type="molecule type" value="Genomic_DNA"/>
</dbReference>
<dbReference type="Pfam" id="PF04932">
    <property type="entry name" value="Wzy_C"/>
    <property type="match status" value="1"/>
</dbReference>
<keyword evidence="10" id="KW-1185">Reference proteome</keyword>
<feature type="transmembrane region" description="Helical" evidence="5">
    <location>
        <begin position="446"/>
        <end position="463"/>
    </location>
</feature>
<evidence type="ECO:0000256" key="5">
    <source>
        <dbReference type="SAM" id="Phobius"/>
    </source>
</evidence>
<name>A0ABN7YCA6_9BURK</name>
<evidence type="ECO:0000256" key="3">
    <source>
        <dbReference type="ARBA" id="ARBA00022989"/>
    </source>
</evidence>
<organism evidence="9 10">
    <name type="scientific">Cupriavidus pampae</name>
    <dbReference type="NCBI Taxonomy" id="659251"/>
    <lineage>
        <taxon>Bacteria</taxon>
        <taxon>Pseudomonadati</taxon>
        <taxon>Pseudomonadota</taxon>
        <taxon>Betaproteobacteria</taxon>
        <taxon>Burkholderiales</taxon>
        <taxon>Burkholderiaceae</taxon>
        <taxon>Cupriavidus</taxon>
    </lineage>
</organism>
<dbReference type="InterPro" id="IPR021797">
    <property type="entry name" value="Wzy_C_2"/>
</dbReference>
<feature type="transmembrane region" description="Helical" evidence="5">
    <location>
        <begin position="254"/>
        <end position="279"/>
    </location>
</feature>
<evidence type="ECO:0000259" key="8">
    <source>
        <dbReference type="Pfam" id="PF15864"/>
    </source>
</evidence>
<dbReference type="PANTHER" id="PTHR37422">
    <property type="entry name" value="TEICHURONIC ACID BIOSYNTHESIS PROTEIN TUAE"/>
    <property type="match status" value="1"/>
</dbReference>